<evidence type="ECO:0000313" key="1">
    <source>
        <dbReference type="EMBL" id="KAL5105908.1"/>
    </source>
</evidence>
<protein>
    <submittedName>
        <fullName evidence="1">Uncharacterized protein</fullName>
    </submittedName>
</protein>
<sequence>MCVYDVVFEEFERVGEKQVRNWTALRSVTADTVVPNGAIFGSEYVGAGDGWMNGWYFRVMSQNAFAFVKWCTGRTLSESAKNLYAVTTLALLKGIRATIKELIINANEEFKKLVWALCKCAASAQASVATNLDSVHGSAWRLSRLNSHPLHSEGWSIVRRRSASTYCVQSLCIRLAPHNHNSSVISSQSKSPLFYPLLYGRDKDSCFTTLELRPAECKTTNVLSGAVTTNESEACTLRKLYVPYNLAHRHF</sequence>
<accession>A0ABR4Q968</accession>
<keyword evidence="2" id="KW-1185">Reference proteome</keyword>
<reference evidence="1 2" key="1">
    <citation type="journal article" date="2022" name="Front. Cell. Infect. Microbiol.">
        <title>The Genomes of Two Strains of Taenia crassiceps the Animal Model for the Study of Human Cysticercosis.</title>
        <authorList>
            <person name="Bobes R.J."/>
            <person name="Estrada K."/>
            <person name="Rios-Valencia D.G."/>
            <person name="Calderon-Gallegos A."/>
            <person name="de la Torre P."/>
            <person name="Carrero J.C."/>
            <person name="Sanchez-Flores A."/>
            <person name="Laclette J.P."/>
        </authorList>
    </citation>
    <scope>NUCLEOTIDE SEQUENCE [LARGE SCALE GENOMIC DNA]</scope>
    <source>
        <strain evidence="1">WFUcys</strain>
    </source>
</reference>
<organism evidence="1 2">
    <name type="scientific">Taenia crassiceps</name>
    <dbReference type="NCBI Taxonomy" id="6207"/>
    <lineage>
        <taxon>Eukaryota</taxon>
        <taxon>Metazoa</taxon>
        <taxon>Spiralia</taxon>
        <taxon>Lophotrochozoa</taxon>
        <taxon>Platyhelminthes</taxon>
        <taxon>Cestoda</taxon>
        <taxon>Eucestoda</taxon>
        <taxon>Cyclophyllidea</taxon>
        <taxon>Taeniidae</taxon>
        <taxon>Taenia</taxon>
    </lineage>
</organism>
<comment type="caution">
    <text evidence="1">The sequence shown here is derived from an EMBL/GenBank/DDBJ whole genome shotgun (WGS) entry which is preliminary data.</text>
</comment>
<dbReference type="Proteomes" id="UP001651158">
    <property type="component" value="Unassembled WGS sequence"/>
</dbReference>
<gene>
    <name evidence="1" type="ORF">TcWFU_008321</name>
</gene>
<proteinExistence type="predicted"/>
<name>A0ABR4Q968_9CEST</name>
<dbReference type="EMBL" id="JAKROA010000007">
    <property type="protein sequence ID" value="KAL5105908.1"/>
    <property type="molecule type" value="Genomic_DNA"/>
</dbReference>
<evidence type="ECO:0000313" key="2">
    <source>
        <dbReference type="Proteomes" id="UP001651158"/>
    </source>
</evidence>